<keyword evidence="1" id="KW-1133">Transmembrane helix</keyword>
<reference evidence="3 5" key="2">
    <citation type="submission" date="2018-06" db="EMBL/GenBank/DDBJ databases">
        <authorList>
            <consortium name="Pathogen Informatics"/>
            <person name="Doyle S."/>
        </authorList>
    </citation>
    <scope>NUCLEOTIDE SEQUENCE [LARGE SCALE GENOMIC DNA]</scope>
    <source>
        <strain evidence="3 5">NCTC11413</strain>
    </source>
</reference>
<keyword evidence="1" id="KW-0812">Transmembrane</keyword>
<evidence type="ECO:0000256" key="1">
    <source>
        <dbReference type="SAM" id="Phobius"/>
    </source>
</evidence>
<feature type="transmembrane region" description="Helical" evidence="1">
    <location>
        <begin position="45"/>
        <end position="64"/>
    </location>
</feature>
<dbReference type="Pfam" id="PF10688">
    <property type="entry name" value="Imp-YgjV"/>
    <property type="match status" value="1"/>
</dbReference>
<accession>A0A0A3AJS8</accession>
<dbReference type="InterPro" id="IPR019629">
    <property type="entry name" value="Uncharacterised_HI1736/YgjV"/>
</dbReference>
<dbReference type="InterPro" id="IPR026267">
    <property type="entry name" value="YgjV"/>
</dbReference>
<feature type="transmembrane region" description="Helical" evidence="1">
    <location>
        <begin position="99"/>
        <end position="115"/>
    </location>
</feature>
<evidence type="ECO:0000313" key="3">
    <source>
        <dbReference type="EMBL" id="STO38810.1"/>
    </source>
</evidence>
<dbReference type="EMBL" id="UGGZ01000001">
    <property type="protein sequence ID" value="STO38810.1"/>
    <property type="molecule type" value="Genomic_DNA"/>
</dbReference>
<proteinExistence type="predicted"/>
<name>A0A0A3AJS8_9PAST</name>
<dbReference type="PIRSF" id="PIRSF011443">
    <property type="entry name" value="YgjV"/>
    <property type="match status" value="1"/>
</dbReference>
<sequence>MLEQIFNLPQFLGVLAFILGVLSFYQRNDRKLKIVMLVQNLTYMSHFILLGSSVSALSSLLSACRTATSIYVSSKYVALFFVIIGIVFGYTVADSFWQFFPIFGTTIGTISLFLLKGIPMRLLMLVGSGCWLTNNILVGSFGGILLESTVIVMNSITILRLVLQNREKRQYVSKR</sequence>
<evidence type="ECO:0000313" key="2">
    <source>
        <dbReference type="EMBL" id="KGQ32740.1"/>
    </source>
</evidence>
<protein>
    <submittedName>
        <fullName evidence="3">Inner membrane protein ygjV</fullName>
    </submittedName>
    <submittedName>
        <fullName evidence="2">Permease</fullName>
    </submittedName>
</protein>
<dbReference type="RefSeq" id="WP_018347034.1">
    <property type="nucleotide sequence ID" value="NZ_AP035889.1"/>
</dbReference>
<feature type="transmembrane region" description="Helical" evidence="1">
    <location>
        <begin position="7"/>
        <end position="25"/>
    </location>
</feature>
<dbReference type="Proteomes" id="UP000254232">
    <property type="component" value="Unassembled WGS sequence"/>
</dbReference>
<feature type="transmembrane region" description="Helical" evidence="1">
    <location>
        <begin position="122"/>
        <end position="138"/>
    </location>
</feature>
<dbReference type="Proteomes" id="UP000030526">
    <property type="component" value="Unassembled WGS sequence"/>
</dbReference>
<organism evidence="2 4">
    <name type="scientific">Gallibacterium anatis</name>
    <dbReference type="NCBI Taxonomy" id="750"/>
    <lineage>
        <taxon>Bacteria</taxon>
        <taxon>Pseudomonadati</taxon>
        <taxon>Pseudomonadota</taxon>
        <taxon>Gammaproteobacteria</taxon>
        <taxon>Pasteurellales</taxon>
        <taxon>Pasteurellaceae</taxon>
        <taxon>Gallibacterium</taxon>
    </lineage>
</organism>
<feature type="transmembrane region" description="Helical" evidence="1">
    <location>
        <begin position="144"/>
        <end position="163"/>
    </location>
</feature>
<evidence type="ECO:0000313" key="5">
    <source>
        <dbReference type="Proteomes" id="UP000254232"/>
    </source>
</evidence>
<reference evidence="2 4" key="1">
    <citation type="submission" date="2014-08" db="EMBL/GenBank/DDBJ databases">
        <title>Chaperone-usher fimbriae in a diverse selection of Gallibacterium genomes.</title>
        <authorList>
            <person name="Kudirkiene E."/>
            <person name="Bager R.J."/>
            <person name="Johnson T.J."/>
            <person name="Bojesen A.M."/>
        </authorList>
    </citation>
    <scope>NUCLEOTIDE SEQUENCE [LARGE SCALE GENOMIC DNA]</scope>
    <source>
        <strain evidence="2 4">20558/3kl.</strain>
    </source>
</reference>
<dbReference type="AlphaFoldDB" id="A0A0A3AJS8"/>
<gene>
    <name evidence="3" type="primary">ygjV</name>
    <name evidence="2" type="ORF">JP32_04155</name>
    <name evidence="3" type="ORF">NCTC11413_01952</name>
</gene>
<dbReference type="EMBL" id="JPXS01000018">
    <property type="protein sequence ID" value="KGQ32740.1"/>
    <property type="molecule type" value="Genomic_DNA"/>
</dbReference>
<keyword evidence="1" id="KW-0472">Membrane</keyword>
<feature type="transmembrane region" description="Helical" evidence="1">
    <location>
        <begin position="76"/>
        <end position="93"/>
    </location>
</feature>
<dbReference type="GeneID" id="77264154"/>
<evidence type="ECO:0000313" key="4">
    <source>
        <dbReference type="Proteomes" id="UP000030526"/>
    </source>
</evidence>